<sequence>MSFIKWQRGCHRPSRPESPWTGNNKATSPLVDDTRDSQLRSLSKIICNYYYLQNKAKESPGIGYSDSFLFNDGRSGAGIRLVSMIISARMNPESGHLNPDF</sequence>
<organism evidence="2 3">
    <name type="scientific">Smittium mucronatum</name>
    <dbReference type="NCBI Taxonomy" id="133383"/>
    <lineage>
        <taxon>Eukaryota</taxon>
        <taxon>Fungi</taxon>
        <taxon>Fungi incertae sedis</taxon>
        <taxon>Zoopagomycota</taxon>
        <taxon>Kickxellomycotina</taxon>
        <taxon>Harpellomycetes</taxon>
        <taxon>Harpellales</taxon>
        <taxon>Legeriomycetaceae</taxon>
        <taxon>Smittium</taxon>
    </lineage>
</organism>
<reference evidence="2 3" key="1">
    <citation type="journal article" date="2016" name="Mol. Biol. Evol.">
        <title>Genome-Wide Survey of Gut Fungi (Harpellales) Reveals the First Horizontally Transferred Ubiquitin Gene from a Mosquito Host.</title>
        <authorList>
            <person name="Wang Y."/>
            <person name="White M.M."/>
            <person name="Kvist S."/>
            <person name="Moncalvo J.M."/>
        </authorList>
    </citation>
    <scope>NUCLEOTIDE SEQUENCE [LARGE SCALE GENOMIC DNA]</scope>
    <source>
        <strain evidence="2 3">ALG-7-W6</strain>
    </source>
</reference>
<protein>
    <submittedName>
        <fullName evidence="2">Uncharacterized protein</fullName>
    </submittedName>
</protein>
<keyword evidence="3" id="KW-1185">Reference proteome</keyword>
<accession>A0A1R0GSD7</accession>
<dbReference type="AlphaFoldDB" id="A0A1R0GSD7"/>
<evidence type="ECO:0000313" key="2">
    <source>
        <dbReference type="EMBL" id="OLY79817.1"/>
    </source>
</evidence>
<comment type="caution">
    <text evidence="2">The sequence shown here is derived from an EMBL/GenBank/DDBJ whole genome shotgun (WGS) entry which is preliminary data.</text>
</comment>
<evidence type="ECO:0000313" key="3">
    <source>
        <dbReference type="Proteomes" id="UP000187455"/>
    </source>
</evidence>
<dbReference type="Proteomes" id="UP000187455">
    <property type="component" value="Unassembled WGS sequence"/>
</dbReference>
<proteinExistence type="predicted"/>
<feature type="region of interest" description="Disordered" evidence="1">
    <location>
        <begin position="1"/>
        <end position="34"/>
    </location>
</feature>
<dbReference type="EMBL" id="LSSL01004074">
    <property type="protein sequence ID" value="OLY79817.1"/>
    <property type="molecule type" value="Genomic_DNA"/>
</dbReference>
<gene>
    <name evidence="2" type="ORF">AYI68_g6102</name>
</gene>
<evidence type="ECO:0000256" key="1">
    <source>
        <dbReference type="SAM" id="MobiDB-lite"/>
    </source>
</evidence>
<name>A0A1R0GSD7_9FUNG</name>